<proteinExistence type="predicted"/>
<dbReference type="AlphaFoldDB" id="A0A0A9CHF1"/>
<accession>A0A0A9CHF1</accession>
<sequence>MTSVLHVSNIRCADIFREEWLLLAQAEIL</sequence>
<evidence type="ECO:0000313" key="1">
    <source>
        <dbReference type="EMBL" id="JAD73893.1"/>
    </source>
</evidence>
<organism evidence="1">
    <name type="scientific">Arundo donax</name>
    <name type="common">Giant reed</name>
    <name type="synonym">Donax arundinaceus</name>
    <dbReference type="NCBI Taxonomy" id="35708"/>
    <lineage>
        <taxon>Eukaryota</taxon>
        <taxon>Viridiplantae</taxon>
        <taxon>Streptophyta</taxon>
        <taxon>Embryophyta</taxon>
        <taxon>Tracheophyta</taxon>
        <taxon>Spermatophyta</taxon>
        <taxon>Magnoliopsida</taxon>
        <taxon>Liliopsida</taxon>
        <taxon>Poales</taxon>
        <taxon>Poaceae</taxon>
        <taxon>PACMAD clade</taxon>
        <taxon>Arundinoideae</taxon>
        <taxon>Arundineae</taxon>
        <taxon>Arundo</taxon>
    </lineage>
</organism>
<protein>
    <submittedName>
        <fullName evidence="1">Uncharacterized protein</fullName>
    </submittedName>
</protein>
<reference evidence="1" key="2">
    <citation type="journal article" date="2015" name="Data Brief">
        <title>Shoot transcriptome of the giant reed, Arundo donax.</title>
        <authorList>
            <person name="Barrero R.A."/>
            <person name="Guerrero F.D."/>
            <person name="Moolhuijzen P."/>
            <person name="Goolsby J.A."/>
            <person name="Tidwell J."/>
            <person name="Bellgard S.E."/>
            <person name="Bellgard M.I."/>
        </authorList>
    </citation>
    <scope>NUCLEOTIDE SEQUENCE</scope>
    <source>
        <tissue evidence="1">Shoot tissue taken approximately 20 cm above the soil surface</tissue>
    </source>
</reference>
<reference evidence="1" key="1">
    <citation type="submission" date="2014-09" db="EMBL/GenBank/DDBJ databases">
        <authorList>
            <person name="Magalhaes I.L.F."/>
            <person name="Oliveira U."/>
            <person name="Santos F.R."/>
            <person name="Vidigal T.H.D.A."/>
            <person name="Brescovit A.D."/>
            <person name="Santos A.J."/>
        </authorList>
    </citation>
    <scope>NUCLEOTIDE SEQUENCE</scope>
    <source>
        <tissue evidence="1">Shoot tissue taken approximately 20 cm above the soil surface</tissue>
    </source>
</reference>
<name>A0A0A9CHF1_ARUDO</name>
<dbReference type="EMBL" id="GBRH01224002">
    <property type="protein sequence ID" value="JAD73893.1"/>
    <property type="molecule type" value="Transcribed_RNA"/>
</dbReference>